<reference evidence="16 17" key="1">
    <citation type="submission" date="2020-08" db="EMBL/GenBank/DDBJ databases">
        <title>Genomic Encyclopedia of Type Strains, Phase IV (KMG-IV): sequencing the most valuable type-strain genomes for metagenomic binning, comparative biology and taxonomic classification.</title>
        <authorList>
            <person name="Goeker M."/>
        </authorList>
    </citation>
    <scope>NUCLEOTIDE SEQUENCE [LARGE SCALE GENOMIC DNA]</scope>
    <source>
        <strain evidence="16 17">DSM 22198</strain>
    </source>
</reference>
<evidence type="ECO:0000256" key="4">
    <source>
        <dbReference type="ARBA" id="ARBA00022496"/>
    </source>
</evidence>
<keyword evidence="8 12" id="KW-0798">TonB box</keyword>
<feature type="signal peptide" evidence="13">
    <location>
        <begin position="1"/>
        <end position="33"/>
    </location>
</feature>
<dbReference type="SUPFAM" id="SSF56935">
    <property type="entry name" value="Porins"/>
    <property type="match status" value="1"/>
</dbReference>
<keyword evidence="10 11" id="KW-0998">Cell outer membrane</keyword>
<keyword evidence="6" id="KW-0408">Iron</keyword>
<evidence type="ECO:0000256" key="12">
    <source>
        <dbReference type="RuleBase" id="RU003357"/>
    </source>
</evidence>
<evidence type="ECO:0000256" key="3">
    <source>
        <dbReference type="ARBA" id="ARBA00022452"/>
    </source>
</evidence>
<dbReference type="Proteomes" id="UP000539175">
    <property type="component" value="Unassembled WGS sequence"/>
</dbReference>
<keyword evidence="13" id="KW-0732">Signal</keyword>
<accession>A0A7X0AX02</accession>
<evidence type="ECO:0000256" key="5">
    <source>
        <dbReference type="ARBA" id="ARBA00022692"/>
    </source>
</evidence>
<evidence type="ECO:0000256" key="6">
    <source>
        <dbReference type="ARBA" id="ARBA00023004"/>
    </source>
</evidence>
<evidence type="ECO:0000259" key="14">
    <source>
        <dbReference type="Pfam" id="PF00593"/>
    </source>
</evidence>
<keyword evidence="2 11" id="KW-0813">Transport</keyword>
<evidence type="ECO:0000256" key="8">
    <source>
        <dbReference type="ARBA" id="ARBA00023077"/>
    </source>
</evidence>
<dbReference type="PANTHER" id="PTHR32552:SF81">
    <property type="entry name" value="TONB-DEPENDENT OUTER MEMBRANE RECEPTOR"/>
    <property type="match status" value="1"/>
</dbReference>
<keyword evidence="9 11" id="KW-0472">Membrane</keyword>
<keyword evidence="7" id="KW-0406">Ion transport</keyword>
<gene>
    <name evidence="16" type="ORF">FHS74_002225</name>
</gene>
<dbReference type="RefSeq" id="WP_184800324.1">
    <property type="nucleotide sequence ID" value="NZ_JACIIZ010000005.1"/>
</dbReference>
<dbReference type="InterPro" id="IPR039426">
    <property type="entry name" value="TonB-dep_rcpt-like"/>
</dbReference>
<evidence type="ECO:0000256" key="7">
    <source>
        <dbReference type="ARBA" id="ARBA00023065"/>
    </source>
</evidence>
<dbReference type="AlphaFoldDB" id="A0A7X0AX02"/>
<dbReference type="Pfam" id="PF07715">
    <property type="entry name" value="Plug"/>
    <property type="match status" value="1"/>
</dbReference>
<dbReference type="InterPro" id="IPR012910">
    <property type="entry name" value="Plug_dom"/>
</dbReference>
<dbReference type="GO" id="GO:0006826">
    <property type="term" value="P:iron ion transport"/>
    <property type="evidence" value="ECO:0007669"/>
    <property type="project" value="UniProtKB-KW"/>
</dbReference>
<proteinExistence type="inferred from homology"/>
<keyword evidence="5 11" id="KW-0812">Transmembrane</keyword>
<dbReference type="Pfam" id="PF00593">
    <property type="entry name" value="TonB_dep_Rec_b-barrel"/>
    <property type="match status" value="1"/>
</dbReference>
<dbReference type="PROSITE" id="PS51318">
    <property type="entry name" value="TAT"/>
    <property type="match status" value="1"/>
</dbReference>
<evidence type="ECO:0000259" key="15">
    <source>
        <dbReference type="Pfam" id="PF07715"/>
    </source>
</evidence>
<feature type="chain" id="PRO_5030810770" evidence="13">
    <location>
        <begin position="34"/>
        <end position="774"/>
    </location>
</feature>
<evidence type="ECO:0000256" key="11">
    <source>
        <dbReference type="PROSITE-ProRule" id="PRU01360"/>
    </source>
</evidence>
<keyword evidence="3 11" id="KW-1134">Transmembrane beta strand</keyword>
<protein>
    <submittedName>
        <fullName evidence="16">Iron complex outermembrane receptor protein</fullName>
    </submittedName>
</protein>
<dbReference type="PANTHER" id="PTHR32552">
    <property type="entry name" value="FERRICHROME IRON RECEPTOR-RELATED"/>
    <property type="match status" value="1"/>
</dbReference>
<evidence type="ECO:0000256" key="13">
    <source>
        <dbReference type="SAM" id="SignalP"/>
    </source>
</evidence>
<dbReference type="InterPro" id="IPR000531">
    <property type="entry name" value="Beta-barrel_TonB"/>
</dbReference>
<keyword evidence="4" id="KW-0410">Iron transport</keyword>
<dbReference type="GO" id="GO:0009279">
    <property type="term" value="C:cell outer membrane"/>
    <property type="evidence" value="ECO:0007669"/>
    <property type="project" value="UniProtKB-SubCell"/>
</dbReference>
<sequence>MKKNMIAGPSSRRLALGATALALVALMALPAAGQQTAPQADAPQAKDNAALDEIVVTALRRRESLQEAPVAVAAVTAEALERQGITNVADLQKQVAGLQISYGGAVADVYLRGVGNFATDQYAESAIAMNVDGVYIAKPAGFNGFFFDVDRVEVLKGPQGTLYGRNASGGAINVITKKPDTDKVSGDAGIEFGSYELVKATASLNVPLNDKVAVRGSFLASSHSGYLSDGYDDDKTQAARVQILAKPDDVTSVLASFDYSHVGGKGAGTILLDANGKVLNSSDPWMGASSATANAFKLAQNGAPQLPVRDTGWQNIRNMGASLDFERDLGFANLTFIPAVRYLMDDYFTWVPGFSDAVTDHTLTSSVEARLSSEEDSWLKWVAGLYFFDEDDKNHFQVYQLVNLDYANFPELHTRSYAAFGDVTAPVTDNFRLIGGLRYTIEDKSQHALEYVGFPGNVNLPAFTLNSNDPLTGLTQYEHIGSTTYYAFNWKAGFQYDLSQKSMVYFTASTGFKSGGYILSDAPYDRYAPEKLTAFEIGSKNRFLDDRLQLNLEAFYWKYKNHQETLFGPVVENGVGSTGRITVNAGDATIKGFDVSTKYKLTSHDLISADVEYLDSIYDSFSFFSWLNSGSLPFLTTCKAGAAAVRSGVSGQMVDCSGRGLIRAPKWTGTLGYEHDFDLANGAVLAANIDSQFSSGYYWGMDFIASEYQDAYTTTNISLTYTAASDAWSVTGYVNNVENAAIFTGGNQDMFKPGIAYTNIRPPRTFGVRGKVSF</sequence>
<comment type="similarity">
    <text evidence="11 12">Belongs to the TonB-dependent receptor family.</text>
</comment>
<feature type="domain" description="TonB-dependent receptor plug" evidence="15">
    <location>
        <begin position="65"/>
        <end position="171"/>
    </location>
</feature>
<comment type="subcellular location">
    <subcellularLocation>
        <location evidence="1 11">Cell outer membrane</location>
        <topology evidence="1 11">Multi-pass membrane protein</topology>
    </subcellularLocation>
</comment>
<evidence type="ECO:0000313" key="17">
    <source>
        <dbReference type="Proteomes" id="UP000539175"/>
    </source>
</evidence>
<evidence type="ECO:0000256" key="2">
    <source>
        <dbReference type="ARBA" id="ARBA00022448"/>
    </source>
</evidence>
<dbReference type="InterPro" id="IPR036942">
    <property type="entry name" value="Beta-barrel_TonB_sf"/>
</dbReference>
<dbReference type="InterPro" id="IPR006311">
    <property type="entry name" value="TAT_signal"/>
</dbReference>
<feature type="domain" description="TonB-dependent receptor-like beta-barrel" evidence="14">
    <location>
        <begin position="281"/>
        <end position="737"/>
    </location>
</feature>
<evidence type="ECO:0000256" key="9">
    <source>
        <dbReference type="ARBA" id="ARBA00023136"/>
    </source>
</evidence>
<dbReference type="EMBL" id="JACIIZ010000005">
    <property type="protein sequence ID" value="MBB6251674.1"/>
    <property type="molecule type" value="Genomic_DNA"/>
</dbReference>
<dbReference type="PROSITE" id="PS52016">
    <property type="entry name" value="TONB_DEPENDENT_REC_3"/>
    <property type="match status" value="1"/>
</dbReference>
<name>A0A7X0AX02_9PROT</name>
<evidence type="ECO:0000256" key="1">
    <source>
        <dbReference type="ARBA" id="ARBA00004571"/>
    </source>
</evidence>
<evidence type="ECO:0000313" key="16">
    <source>
        <dbReference type="EMBL" id="MBB6251674.1"/>
    </source>
</evidence>
<dbReference type="Gene3D" id="2.40.170.20">
    <property type="entry name" value="TonB-dependent receptor, beta-barrel domain"/>
    <property type="match status" value="1"/>
</dbReference>
<keyword evidence="17" id="KW-1185">Reference proteome</keyword>
<evidence type="ECO:0000256" key="10">
    <source>
        <dbReference type="ARBA" id="ARBA00023237"/>
    </source>
</evidence>
<keyword evidence="16" id="KW-0675">Receptor</keyword>
<comment type="caution">
    <text evidence="16">The sequence shown here is derived from an EMBL/GenBank/DDBJ whole genome shotgun (WGS) entry which is preliminary data.</text>
</comment>
<organism evidence="16 17">
    <name type="scientific">Nitrospirillum iridis</name>
    <dbReference type="NCBI Taxonomy" id="765888"/>
    <lineage>
        <taxon>Bacteria</taxon>
        <taxon>Pseudomonadati</taxon>
        <taxon>Pseudomonadota</taxon>
        <taxon>Alphaproteobacteria</taxon>
        <taxon>Rhodospirillales</taxon>
        <taxon>Azospirillaceae</taxon>
        <taxon>Nitrospirillum</taxon>
    </lineage>
</organism>